<dbReference type="SUPFAM" id="SSF55347">
    <property type="entry name" value="Glyceraldehyde-3-phosphate dehydrogenase-like, C-terminal domain"/>
    <property type="match status" value="1"/>
</dbReference>
<evidence type="ECO:0000259" key="2">
    <source>
        <dbReference type="Pfam" id="PF22725"/>
    </source>
</evidence>
<dbReference type="Gene3D" id="3.30.360.10">
    <property type="entry name" value="Dihydrodipicolinate Reductase, domain 2"/>
    <property type="match status" value="1"/>
</dbReference>
<evidence type="ECO:0000313" key="4">
    <source>
        <dbReference type="Proteomes" id="UP000437824"/>
    </source>
</evidence>
<accession>A0A844GNM7</accession>
<dbReference type="Pfam" id="PF01408">
    <property type="entry name" value="GFO_IDH_MocA"/>
    <property type="match status" value="1"/>
</dbReference>
<comment type="caution">
    <text evidence="3">The sequence shown here is derived from an EMBL/GenBank/DDBJ whole genome shotgun (WGS) entry which is preliminary data.</text>
</comment>
<dbReference type="EMBL" id="WMBC01000007">
    <property type="protein sequence ID" value="MTD61604.1"/>
    <property type="molecule type" value="Genomic_DNA"/>
</dbReference>
<dbReference type="InterPro" id="IPR036291">
    <property type="entry name" value="NAD(P)-bd_dom_sf"/>
</dbReference>
<sequence length="327" mass="37033">MLEIRFATIGTSKITRNFLSAASNVPEFKLEAVYSRNIKNAEEFGNSYGVTKFYDNLTSLAEDSTIDAVYIASPNAFHCSQAIQMMKAGKHILCEKTIASNQKEAEEMFRTASENHVILLEAMRSVFDPGMDAVKANMNKLGVIRRATINYCQYSSRYDSFLQGQDHNIFRRDCSAGALMDIGTYCVHGLLCLFGKPQQVVGFSDMIRGDIDGAGTILAKYPDMIAEVEYSKITNSKVPSEIQGEKGIMLIHEINCLENVKIIYNDGTEEVVYFRNKENNMKYELEHFIRMVHGQEQNQLHTQRSLDAIELMDEIRRQCHISFPADK</sequence>
<dbReference type="SUPFAM" id="SSF51735">
    <property type="entry name" value="NAD(P)-binding Rossmann-fold domains"/>
    <property type="match status" value="1"/>
</dbReference>
<dbReference type="Gene3D" id="3.40.50.720">
    <property type="entry name" value="NAD(P)-binding Rossmann-like Domain"/>
    <property type="match status" value="1"/>
</dbReference>
<name>A0A844GNM7_9FIRM</name>
<dbReference type="Proteomes" id="UP000437824">
    <property type="component" value="Unassembled WGS sequence"/>
</dbReference>
<dbReference type="PANTHER" id="PTHR43054:SF1">
    <property type="entry name" value="SCYLLO-INOSITOL 2-DEHYDROGENASE (NADP(+)) IOLU"/>
    <property type="match status" value="1"/>
</dbReference>
<dbReference type="InterPro" id="IPR000683">
    <property type="entry name" value="Gfo/Idh/MocA-like_OxRdtase_N"/>
</dbReference>
<dbReference type="GO" id="GO:0000166">
    <property type="term" value="F:nucleotide binding"/>
    <property type="evidence" value="ECO:0007669"/>
    <property type="project" value="InterPro"/>
</dbReference>
<proteinExistence type="predicted"/>
<dbReference type="RefSeq" id="WP_154780444.1">
    <property type="nucleotide sequence ID" value="NZ_WMBC01000007.1"/>
</dbReference>
<protein>
    <submittedName>
        <fullName evidence="3">Oxidoreductase</fullName>
    </submittedName>
</protein>
<gene>
    <name evidence="3" type="ORF">GKZ57_10095</name>
</gene>
<dbReference type="Pfam" id="PF22725">
    <property type="entry name" value="GFO_IDH_MocA_C3"/>
    <property type="match status" value="1"/>
</dbReference>
<reference evidence="3 4" key="1">
    <citation type="submission" date="2019-11" db="EMBL/GenBank/DDBJ databases">
        <title>Draft genome sequence of Blautia luti DSM 14534T, isolated from human stool.</title>
        <authorList>
            <person name="Ortiz R."/>
            <person name="Melis-Arcos F."/>
            <person name="Covarrubias P."/>
            <person name="Cardenas J.P."/>
            <person name="Perez-Donoso J."/>
            <person name="Almonacid D."/>
        </authorList>
    </citation>
    <scope>NUCLEOTIDE SEQUENCE [LARGE SCALE GENOMIC DNA]</scope>
    <source>
        <strain evidence="3 4">DSM 14534</strain>
    </source>
</reference>
<feature type="domain" description="Gfo/Idh/MocA-like oxidoreductase N-terminal" evidence="1">
    <location>
        <begin position="4"/>
        <end position="120"/>
    </location>
</feature>
<evidence type="ECO:0000259" key="1">
    <source>
        <dbReference type="Pfam" id="PF01408"/>
    </source>
</evidence>
<evidence type="ECO:0000313" key="3">
    <source>
        <dbReference type="EMBL" id="MTD61604.1"/>
    </source>
</evidence>
<dbReference type="InterPro" id="IPR055170">
    <property type="entry name" value="GFO_IDH_MocA-like_dom"/>
</dbReference>
<dbReference type="PANTHER" id="PTHR43054">
    <property type="match status" value="1"/>
</dbReference>
<feature type="domain" description="GFO/IDH/MocA-like oxidoreductase" evidence="2">
    <location>
        <begin position="139"/>
        <end position="248"/>
    </location>
</feature>
<dbReference type="AlphaFoldDB" id="A0A844GNM7"/>
<organism evidence="3 4">
    <name type="scientific">Blautia luti DSM 14534 = JCM 17040</name>
    <dbReference type="NCBI Taxonomy" id="649762"/>
    <lineage>
        <taxon>Bacteria</taxon>
        <taxon>Bacillati</taxon>
        <taxon>Bacillota</taxon>
        <taxon>Clostridia</taxon>
        <taxon>Lachnospirales</taxon>
        <taxon>Lachnospiraceae</taxon>
        <taxon>Blautia</taxon>
    </lineage>
</organism>